<dbReference type="Pfam" id="PF02365">
    <property type="entry name" value="NAM"/>
    <property type="match status" value="1"/>
</dbReference>
<dbReference type="RefSeq" id="XP_003579905.1">
    <property type="nucleotide sequence ID" value="XM_003579857.4"/>
</dbReference>
<dbReference type="RefSeq" id="XP_010239990.1">
    <property type="nucleotide sequence ID" value="XM_010241688.3"/>
</dbReference>
<evidence type="ECO:0000259" key="7">
    <source>
        <dbReference type="PROSITE" id="PS51005"/>
    </source>
</evidence>
<dbReference type="EMBL" id="CM000884">
    <property type="protein sequence ID" value="KQJ82981.1"/>
    <property type="molecule type" value="Genomic_DNA"/>
</dbReference>
<evidence type="ECO:0000256" key="2">
    <source>
        <dbReference type="ARBA" id="ARBA00023015"/>
    </source>
</evidence>
<evidence type="ECO:0000256" key="6">
    <source>
        <dbReference type="SAM" id="MobiDB-lite"/>
    </source>
</evidence>
<dbReference type="EnsemblPlants" id="KQJ82981">
    <property type="protein sequence ID" value="KQJ82981"/>
    <property type="gene ID" value="BRADI_5g12407v3"/>
</dbReference>
<gene>
    <name evidence="9" type="primary">LOC100822294</name>
    <name evidence="8" type="ORF">BRADI_5g12407v3</name>
</gene>
<keyword evidence="2" id="KW-0805">Transcription regulation</keyword>
<keyword evidence="5" id="KW-0539">Nucleus</keyword>
<feature type="region of interest" description="Disordered" evidence="6">
    <location>
        <begin position="311"/>
        <end position="330"/>
    </location>
</feature>
<reference evidence="8" key="2">
    <citation type="submission" date="2017-06" db="EMBL/GenBank/DDBJ databases">
        <title>WGS assembly of Brachypodium distachyon.</title>
        <authorList>
            <consortium name="The International Brachypodium Initiative"/>
            <person name="Lucas S."/>
            <person name="Harmon-Smith M."/>
            <person name="Lail K."/>
            <person name="Tice H."/>
            <person name="Grimwood J."/>
            <person name="Bruce D."/>
            <person name="Barry K."/>
            <person name="Shu S."/>
            <person name="Lindquist E."/>
            <person name="Wang M."/>
            <person name="Pitluck S."/>
            <person name="Vogel J.P."/>
            <person name="Garvin D.F."/>
            <person name="Mockler T.C."/>
            <person name="Schmutz J."/>
            <person name="Rokhsar D."/>
            <person name="Bevan M.W."/>
        </authorList>
    </citation>
    <scope>NUCLEOTIDE SEQUENCE</scope>
    <source>
        <strain evidence="8">Bd21</strain>
    </source>
</reference>
<dbReference type="GO" id="GO:0005634">
    <property type="term" value="C:nucleus"/>
    <property type="evidence" value="ECO:0007669"/>
    <property type="project" value="UniProtKB-SubCell"/>
</dbReference>
<evidence type="ECO:0000256" key="4">
    <source>
        <dbReference type="ARBA" id="ARBA00023163"/>
    </source>
</evidence>
<evidence type="ECO:0000256" key="1">
    <source>
        <dbReference type="ARBA" id="ARBA00004123"/>
    </source>
</evidence>
<dbReference type="GO" id="GO:0006355">
    <property type="term" value="P:regulation of DNA-templated transcription"/>
    <property type="evidence" value="ECO:0007669"/>
    <property type="project" value="InterPro"/>
</dbReference>
<dbReference type="EnsemblPlants" id="KQJ82980">
    <property type="protein sequence ID" value="KQJ82980"/>
    <property type="gene ID" value="BRADI_5g12407v3"/>
</dbReference>
<dbReference type="AlphaFoldDB" id="A0A0Q3KS98"/>
<dbReference type="FunFam" id="2.170.150.80:FF:000006">
    <property type="entry name" value="NAC domain-containing protein 100-like"/>
    <property type="match status" value="1"/>
</dbReference>
<dbReference type="GO" id="GO:0003677">
    <property type="term" value="F:DNA binding"/>
    <property type="evidence" value="ECO:0007669"/>
    <property type="project" value="UniProtKB-KW"/>
</dbReference>
<protein>
    <recommendedName>
        <fullName evidence="7">NAC domain-containing protein</fullName>
    </recommendedName>
</protein>
<sequence>MEHEEQQAMDLPPGFRFHPTDEELITHYLAKKVADARFTAFAVSEADLNKCEPWDLPSLARMGEKEWYFFCLKDRKYPTGLRTNRATESGYWKATGKDKDIFRGKGTLVGMKKTLVFYTGRAPKGEKSGWVMHEYRLHGKSTASSKNEWVLCRVFKKSLVGVVASSASASAAVKKGAMGMEDTIGTSSMAAVGTTQLPPLLDMSGSGFVDPAAAHVTCFSNNALEAAGGHGHGHGHFFNSATADDHHHGGLGAASSSSTPFLANYAQYGLVQLLESSSGYRGLDMAAPCKQQQQPAAAACKEMLMSASQDTGLTSDVHPEISSSSGGAQKFDHEPALWGY</sequence>
<organism evidence="8">
    <name type="scientific">Brachypodium distachyon</name>
    <name type="common">Purple false brome</name>
    <name type="synonym">Trachynia distachya</name>
    <dbReference type="NCBI Taxonomy" id="15368"/>
    <lineage>
        <taxon>Eukaryota</taxon>
        <taxon>Viridiplantae</taxon>
        <taxon>Streptophyta</taxon>
        <taxon>Embryophyta</taxon>
        <taxon>Tracheophyta</taxon>
        <taxon>Spermatophyta</taxon>
        <taxon>Magnoliopsida</taxon>
        <taxon>Liliopsida</taxon>
        <taxon>Poales</taxon>
        <taxon>Poaceae</taxon>
        <taxon>BOP clade</taxon>
        <taxon>Pooideae</taxon>
        <taxon>Stipodae</taxon>
        <taxon>Brachypodieae</taxon>
        <taxon>Brachypodium</taxon>
    </lineage>
</organism>
<accession>A0A0Q3KS98</accession>
<reference evidence="8 9" key="1">
    <citation type="journal article" date="2010" name="Nature">
        <title>Genome sequencing and analysis of the model grass Brachypodium distachyon.</title>
        <authorList>
            <consortium name="International Brachypodium Initiative"/>
        </authorList>
    </citation>
    <scope>NUCLEOTIDE SEQUENCE [LARGE SCALE GENOMIC DNA]</scope>
    <source>
        <strain evidence="8">Bd21</strain>
        <strain evidence="9">cv. Bd21</strain>
    </source>
</reference>
<feature type="domain" description="NAC" evidence="7">
    <location>
        <begin position="11"/>
        <end position="157"/>
    </location>
</feature>
<dbReference type="Proteomes" id="UP000008810">
    <property type="component" value="Chromosome 5"/>
</dbReference>
<keyword evidence="4" id="KW-0804">Transcription</keyword>
<dbReference type="EMBL" id="CM000884">
    <property type="protein sequence ID" value="KQJ82980.1"/>
    <property type="molecule type" value="Genomic_DNA"/>
</dbReference>
<dbReference type="PANTHER" id="PTHR31744:SF219">
    <property type="entry name" value="NAC DOMAIN-CONTAINING PROTEIN 4"/>
    <property type="match status" value="1"/>
</dbReference>
<dbReference type="InterPro" id="IPR036093">
    <property type="entry name" value="NAC_dom_sf"/>
</dbReference>
<dbReference type="KEGG" id="bdi:100822294"/>
<dbReference type="PANTHER" id="PTHR31744">
    <property type="entry name" value="PROTEIN CUP-SHAPED COTYLEDON 2-RELATED"/>
    <property type="match status" value="1"/>
</dbReference>
<keyword evidence="10" id="KW-1185">Reference proteome</keyword>
<evidence type="ECO:0000313" key="10">
    <source>
        <dbReference type="Proteomes" id="UP000008810"/>
    </source>
</evidence>
<comment type="subcellular location">
    <subcellularLocation>
        <location evidence="1">Nucleus</location>
    </subcellularLocation>
</comment>
<dbReference type="Gene3D" id="2.170.150.80">
    <property type="entry name" value="NAC domain"/>
    <property type="match status" value="1"/>
</dbReference>
<keyword evidence="3" id="KW-0238">DNA-binding</keyword>
<evidence type="ECO:0000313" key="9">
    <source>
        <dbReference type="EnsemblPlants" id="KQJ82980"/>
    </source>
</evidence>
<dbReference type="InterPro" id="IPR003441">
    <property type="entry name" value="NAC-dom"/>
</dbReference>
<dbReference type="GeneID" id="100822294"/>
<evidence type="ECO:0000313" key="8">
    <source>
        <dbReference type="EMBL" id="KQJ82981.1"/>
    </source>
</evidence>
<dbReference type="OrthoDB" id="1424968at2759"/>
<dbReference type="Gramene" id="KQJ82980">
    <property type="protein sequence ID" value="KQJ82980"/>
    <property type="gene ID" value="BRADI_5g12407v3"/>
</dbReference>
<name>A0A0Q3KS98_BRADI</name>
<reference evidence="9" key="3">
    <citation type="submission" date="2018-08" db="UniProtKB">
        <authorList>
            <consortium name="EnsemblPlants"/>
        </authorList>
    </citation>
    <scope>IDENTIFICATION</scope>
    <source>
        <strain evidence="9">cv. Bd21</strain>
    </source>
</reference>
<dbReference type="Gramene" id="KQJ82981">
    <property type="protein sequence ID" value="KQJ82981"/>
    <property type="gene ID" value="BRADI_5g12407v3"/>
</dbReference>
<evidence type="ECO:0000256" key="3">
    <source>
        <dbReference type="ARBA" id="ARBA00023125"/>
    </source>
</evidence>
<proteinExistence type="predicted"/>
<evidence type="ECO:0000256" key="5">
    <source>
        <dbReference type="ARBA" id="ARBA00023242"/>
    </source>
</evidence>
<dbReference type="STRING" id="15368.A0A0Q3KS98"/>
<dbReference type="ExpressionAtlas" id="A0A0Q3KS98">
    <property type="expression patterns" value="baseline"/>
</dbReference>
<dbReference type="SUPFAM" id="SSF101941">
    <property type="entry name" value="NAC domain"/>
    <property type="match status" value="1"/>
</dbReference>
<dbReference type="PROSITE" id="PS51005">
    <property type="entry name" value="NAC"/>
    <property type="match status" value="1"/>
</dbReference>